<dbReference type="EMBL" id="JABEXW010000565">
    <property type="protein sequence ID" value="KAF4962140.1"/>
    <property type="molecule type" value="Genomic_DNA"/>
</dbReference>
<dbReference type="OrthoDB" id="5355161at2759"/>
<evidence type="ECO:0000313" key="3">
    <source>
        <dbReference type="Proteomes" id="UP000622797"/>
    </source>
</evidence>
<reference evidence="2" key="1">
    <citation type="journal article" date="2020" name="BMC Genomics">
        <title>Correction to: Identification and distribution of gene clusters required for synthesis of sphingolipid metabolism inhibitors in diverse species of the filamentous fungus Fusarium.</title>
        <authorList>
            <person name="Kim H.S."/>
            <person name="Lohmar J.M."/>
            <person name="Busman M."/>
            <person name="Brown D.W."/>
            <person name="Naumann T.A."/>
            <person name="Divon H.H."/>
            <person name="Lysoe E."/>
            <person name="Uhlig S."/>
            <person name="Proctor R.H."/>
        </authorList>
    </citation>
    <scope>NUCLEOTIDE SEQUENCE</scope>
    <source>
        <strain evidence="2">NRRL 20472</strain>
    </source>
</reference>
<protein>
    <recommendedName>
        <fullName evidence="4">Zn(2)-C6 fungal-type domain-containing protein</fullName>
    </recommendedName>
</protein>
<gene>
    <name evidence="2" type="ORF">FSARC_9757</name>
</gene>
<evidence type="ECO:0008006" key="4">
    <source>
        <dbReference type="Google" id="ProtNLM"/>
    </source>
</evidence>
<proteinExistence type="predicted"/>
<evidence type="ECO:0000256" key="1">
    <source>
        <dbReference type="SAM" id="MobiDB-lite"/>
    </source>
</evidence>
<reference evidence="2" key="2">
    <citation type="submission" date="2020-05" db="EMBL/GenBank/DDBJ databases">
        <authorList>
            <person name="Kim H.-S."/>
            <person name="Proctor R.H."/>
            <person name="Brown D.W."/>
        </authorList>
    </citation>
    <scope>NUCLEOTIDE SEQUENCE</scope>
    <source>
        <strain evidence="2">NRRL 20472</strain>
    </source>
</reference>
<comment type="caution">
    <text evidence="2">The sequence shown here is derived from an EMBL/GenBank/DDBJ whole genome shotgun (WGS) entry which is preliminary data.</text>
</comment>
<name>A0A8H4TQ96_9HYPO</name>
<sequence>MGSSLPLSEQKACFGCATAKRACDKQKPSCQRYLRSKPATNSPSQHPERARLQGSARQTEHLNTPANDCMTDLLTLDTPIAWSAPYKPWFVGLETWTIENKGVATCRFSSGPSHGSPQLGDWTKSLWHWLRQWVDEGSCPFIHKQLYFDTGLPPCLQDAWTTLTAYFSKTALNKHLVMQIIEHRVETLLQSQPHDDTSFMAVPSLQTVQHLARVQALFIYQYLQFYDGCVRQRAMAERHIPTLMLWCEHLWQSATLDAVHNEQFPTTMDLSEPDAMAETLTSKNWKAWVLSESLRRTWIVFISTIAAYLTERDGWSECSGEIRFTTRRGLWDASSSAMWLELSSKRDPLFIRSLHVDELLLNAGPTEVDSFAVALMRLLIGKDDMDSWGGLSHSGGAEKAG</sequence>
<organism evidence="2 3">
    <name type="scientific">Fusarium sarcochroum</name>
    <dbReference type="NCBI Taxonomy" id="1208366"/>
    <lineage>
        <taxon>Eukaryota</taxon>
        <taxon>Fungi</taxon>
        <taxon>Dikarya</taxon>
        <taxon>Ascomycota</taxon>
        <taxon>Pezizomycotina</taxon>
        <taxon>Sordariomycetes</taxon>
        <taxon>Hypocreomycetidae</taxon>
        <taxon>Hypocreales</taxon>
        <taxon>Nectriaceae</taxon>
        <taxon>Fusarium</taxon>
        <taxon>Fusarium lateritium species complex</taxon>
    </lineage>
</organism>
<accession>A0A8H4TQ96</accession>
<evidence type="ECO:0000313" key="2">
    <source>
        <dbReference type="EMBL" id="KAF4962140.1"/>
    </source>
</evidence>
<keyword evidence="3" id="KW-1185">Reference proteome</keyword>
<feature type="region of interest" description="Disordered" evidence="1">
    <location>
        <begin position="34"/>
        <end position="58"/>
    </location>
</feature>
<dbReference type="Proteomes" id="UP000622797">
    <property type="component" value="Unassembled WGS sequence"/>
</dbReference>
<dbReference type="AlphaFoldDB" id="A0A8H4TQ96"/>